<dbReference type="Gene3D" id="2.130.10.10">
    <property type="entry name" value="YVTN repeat-like/Quinoprotein amine dehydrogenase"/>
    <property type="match status" value="2"/>
</dbReference>
<feature type="compositionally biased region" description="Basic and acidic residues" evidence="7">
    <location>
        <begin position="38"/>
        <end position="47"/>
    </location>
</feature>
<dbReference type="InterPro" id="IPR001680">
    <property type="entry name" value="WD40_rpt"/>
</dbReference>
<evidence type="ECO:0000256" key="5">
    <source>
        <dbReference type="ARBA" id="ARBA00040994"/>
    </source>
</evidence>
<proteinExistence type="predicted"/>
<evidence type="ECO:0000256" key="6">
    <source>
        <dbReference type="PROSITE-ProRule" id="PRU00221"/>
    </source>
</evidence>
<evidence type="ECO:0000256" key="2">
    <source>
        <dbReference type="ARBA" id="ARBA00022574"/>
    </source>
</evidence>
<dbReference type="SUPFAM" id="SSF47473">
    <property type="entry name" value="EF-hand"/>
    <property type="match status" value="1"/>
</dbReference>
<evidence type="ECO:0000256" key="1">
    <source>
        <dbReference type="ARBA" id="ARBA00004138"/>
    </source>
</evidence>
<keyword evidence="2 6" id="KW-0853">WD repeat</keyword>
<dbReference type="InterPro" id="IPR050630">
    <property type="entry name" value="WD_repeat_EMAP"/>
</dbReference>
<comment type="caution">
    <text evidence="8">The sequence shown here is derived from an EMBL/GenBank/DDBJ whole genome shotgun (WGS) entry which is preliminary data.</text>
</comment>
<evidence type="ECO:0000256" key="7">
    <source>
        <dbReference type="SAM" id="MobiDB-lite"/>
    </source>
</evidence>
<protein>
    <recommendedName>
        <fullName evidence="5">Cilia- and flagella-associated protein 251</fullName>
    </recommendedName>
</protein>
<dbReference type="InterPro" id="IPR015943">
    <property type="entry name" value="WD40/YVTN_repeat-like_dom_sf"/>
</dbReference>
<dbReference type="SUPFAM" id="SSF50978">
    <property type="entry name" value="WD40 repeat-like"/>
    <property type="match status" value="2"/>
</dbReference>
<accession>A0ABP0EXW3</accession>
<dbReference type="Pfam" id="PF00400">
    <property type="entry name" value="WD40"/>
    <property type="match status" value="3"/>
</dbReference>
<evidence type="ECO:0000313" key="9">
    <source>
        <dbReference type="Proteomes" id="UP001642483"/>
    </source>
</evidence>
<evidence type="ECO:0000256" key="4">
    <source>
        <dbReference type="ARBA" id="ARBA00023273"/>
    </source>
</evidence>
<dbReference type="PANTHER" id="PTHR13720:SF13">
    <property type="entry name" value="CILIA- AND FLAGELLA-ASSOCIATED PROTEIN 251"/>
    <property type="match status" value="1"/>
</dbReference>
<dbReference type="Proteomes" id="UP001642483">
    <property type="component" value="Unassembled WGS sequence"/>
</dbReference>
<feature type="repeat" description="WD" evidence="6">
    <location>
        <begin position="633"/>
        <end position="674"/>
    </location>
</feature>
<feature type="compositionally biased region" description="Basic and acidic residues" evidence="7">
    <location>
        <begin position="172"/>
        <end position="204"/>
    </location>
</feature>
<dbReference type="PANTHER" id="PTHR13720">
    <property type="entry name" value="WD-40 REPEAT PROTEIN"/>
    <property type="match status" value="1"/>
</dbReference>
<comment type="subcellular location">
    <subcellularLocation>
        <location evidence="1">Cell projection</location>
        <location evidence="1">Cilium</location>
    </subcellularLocation>
</comment>
<feature type="compositionally biased region" description="Basic and acidic residues" evidence="7">
    <location>
        <begin position="118"/>
        <end position="136"/>
    </location>
</feature>
<feature type="compositionally biased region" description="Basic and acidic residues" evidence="7">
    <location>
        <begin position="236"/>
        <end position="251"/>
    </location>
</feature>
<feature type="compositionally biased region" description="Basic and acidic residues" evidence="7">
    <location>
        <begin position="58"/>
        <end position="109"/>
    </location>
</feature>
<keyword evidence="9" id="KW-1185">Reference proteome</keyword>
<feature type="compositionally biased region" description="Polar residues" evidence="7">
    <location>
        <begin position="25"/>
        <end position="34"/>
    </location>
</feature>
<dbReference type="InterPro" id="IPR036322">
    <property type="entry name" value="WD40_repeat_dom_sf"/>
</dbReference>
<dbReference type="InterPro" id="IPR011992">
    <property type="entry name" value="EF-hand-dom_pair"/>
</dbReference>
<dbReference type="PROSITE" id="PS50082">
    <property type="entry name" value="WD_REPEATS_2"/>
    <property type="match status" value="1"/>
</dbReference>
<organism evidence="8 9">
    <name type="scientific">Clavelina lepadiformis</name>
    <name type="common">Light-bulb sea squirt</name>
    <name type="synonym">Ascidia lepadiformis</name>
    <dbReference type="NCBI Taxonomy" id="159417"/>
    <lineage>
        <taxon>Eukaryota</taxon>
        <taxon>Metazoa</taxon>
        <taxon>Chordata</taxon>
        <taxon>Tunicata</taxon>
        <taxon>Ascidiacea</taxon>
        <taxon>Aplousobranchia</taxon>
        <taxon>Clavelinidae</taxon>
        <taxon>Clavelina</taxon>
    </lineage>
</organism>
<evidence type="ECO:0000313" key="8">
    <source>
        <dbReference type="EMBL" id="CAK8672309.1"/>
    </source>
</evidence>
<dbReference type="SMART" id="SM00320">
    <property type="entry name" value="WD40"/>
    <property type="match status" value="6"/>
</dbReference>
<dbReference type="EMBL" id="CAWYQH010000001">
    <property type="protein sequence ID" value="CAK8672309.1"/>
    <property type="molecule type" value="Genomic_DNA"/>
</dbReference>
<keyword evidence="4" id="KW-0966">Cell projection</keyword>
<keyword evidence="3" id="KW-0677">Repeat</keyword>
<gene>
    <name evidence="8" type="ORF">CVLEPA_LOCUS1271</name>
</gene>
<feature type="region of interest" description="Disordered" evidence="7">
    <location>
        <begin position="1"/>
        <end position="261"/>
    </location>
</feature>
<name>A0ABP0EXW3_CLALP</name>
<dbReference type="Gene3D" id="1.10.238.10">
    <property type="entry name" value="EF-hand"/>
    <property type="match status" value="1"/>
</dbReference>
<evidence type="ECO:0000256" key="3">
    <source>
        <dbReference type="ARBA" id="ARBA00022737"/>
    </source>
</evidence>
<reference evidence="8 9" key="1">
    <citation type="submission" date="2024-02" db="EMBL/GenBank/DDBJ databases">
        <authorList>
            <person name="Daric V."/>
            <person name="Darras S."/>
        </authorList>
    </citation>
    <scope>NUCLEOTIDE SEQUENCE [LARGE SCALE GENOMIC DNA]</scope>
</reference>
<sequence>MAENGDIEQQTQTSIPPTPVEGALANQNEINETATLEEIDHLPEKKPSSPQNANTEDATEKSQEPKTEADSKESVGSKQTDELQPDERAEDVQHDEAQNEQNENEKLPPEETEQDNALDLKDTGRVPQEDDVESKKASPSPPPGTPEEKPGTPIESQDAVASTPPAAVSQADEGKAAVSDEKGDSGEANLKDDESKPTVVEDQKMASTPLPSAGITDDLPAQPESPKPQTPVGTAESEKQKKSESSEHGEIPRPPSVPEESNVTKAIAEDSLLQPDEANQPLNLEWTFGLNRRVPCINLTDDHRSLILYAASHLAVLYDYKNNKQKILQGHGNAITCMVCSEDKRWIATGDKGPKSCVIVWDSYTGIPVQTIFDLPGIVALGMSEDAKYIVSITSASPQMVSIWDWTNTSEEPMFSVTLDSTYGQQTYIKFHPQNNQVFATNSETQVIFYSSASGQLKYDAPYLSDTVFNRGVGLYSQTIFQTEPSKRALTATSLGNIVVWNPERPNVKNGGVVADYKKRALKLVRVKDRGLTALSQTENFVVTGDMAGHVTFYDDQLNLINWYRDFRLGPINGITFKYSPEFVSGLSPNGKNYPDDATIQARTFVVRDFVVSTKSAEITHVEADGTLVTPVQKEHDAAVHALAACPTKAWLCIGSYAGLLKIWNYETKKVLVTRVFENRSRIQCMSFSHDGLQMAIGMTSGAVHIVDSISLNDEICFHYARDAITHCTFSHNSKYLATADGQYITTVFVQDKNSEWKYLGRYRAHYEPIQDLKFGVDLDSNLPRLLSLGKDRVLVEYDLNTSTKDDLRLRSVDRIEQSAVPLCFAWYPPVTKESFLVAANDQYKMKLYNTTTKMCRRTLLGPTYGSPAKRMLVVPPEPGADPSVDRMLCYATNNKIGLQLLPLDGNPHRSVSFIAHPDGVSRLVCSNDGRYVFTAGGKEATVHMWSVNRTSLEAVAALGGEDLIPFYGLLDGGREGEMFAELENYFYYAQLRSQGINTTEEREVSTVVPLDQVPFLMRALGFYPSEQEVEDMLNEVKFSQYVETGQYVTEIDLSDFIKLYINHRPAYGLSPDELYKAFEVLGSVKSDGEPAIDRSDLLSILQRKGEHMTEYELAEYLTTLLGYCAEGGSAELGETRDHEEASKDLEEVLPDYITANQFASDILGLNLYE</sequence>